<evidence type="ECO:0000313" key="1">
    <source>
        <dbReference type="EMBL" id="DAE14579.1"/>
    </source>
</evidence>
<proteinExistence type="predicted"/>
<protein>
    <submittedName>
        <fullName evidence="1">Uncharacterized protein</fullName>
    </submittedName>
</protein>
<reference evidence="1" key="1">
    <citation type="journal article" date="2021" name="Proc. Natl. Acad. Sci. U.S.A.">
        <title>A Catalog of Tens of Thousands of Viruses from Human Metagenomes Reveals Hidden Associations with Chronic Diseases.</title>
        <authorList>
            <person name="Tisza M.J."/>
            <person name="Buck C.B."/>
        </authorList>
    </citation>
    <scope>NUCLEOTIDE SEQUENCE</scope>
    <source>
        <strain evidence="1">Ctrzs15</strain>
    </source>
</reference>
<dbReference type="EMBL" id="BK015587">
    <property type="protein sequence ID" value="DAE14579.1"/>
    <property type="molecule type" value="Genomic_DNA"/>
</dbReference>
<sequence length="209" mass="23489">MVKVGDIMNNSPNYNIPNIYNQFLPAENICECIVDFLFNSPNAKNFWKLLYYTERDCLYKPDLTDAQKANMICKDPTIDGATATKNIIFQKDIDDGFTLNIPQVRFYTGDFTPINDYSGAIEILVEIVVPNKLSSGIITDKTQVGDRAYLIGKEIQRNITHDIIPNCGANSLIFMNKSAPNGVGNGNGWWRVVANKNYSGYFLCFSILC</sequence>
<name>A0A8S5Q718_9CAUD</name>
<accession>A0A8S5Q718</accession>
<organism evidence="1">
    <name type="scientific">Siphoviridae sp. ctrzs15</name>
    <dbReference type="NCBI Taxonomy" id="2825691"/>
    <lineage>
        <taxon>Viruses</taxon>
        <taxon>Duplodnaviria</taxon>
        <taxon>Heunggongvirae</taxon>
        <taxon>Uroviricota</taxon>
        <taxon>Caudoviricetes</taxon>
    </lineage>
</organism>